<comment type="caution">
    <text evidence="6">The sequence shown here is derived from an EMBL/GenBank/DDBJ whole genome shotgun (WGS) entry which is preliminary data.</text>
</comment>
<accession>A0A2S6F1H0</accession>
<keyword evidence="4" id="KW-0175">Coiled coil</keyword>
<name>A0A2S6F1H0_LEGPN</name>
<evidence type="ECO:0000313" key="7">
    <source>
        <dbReference type="Proteomes" id="UP000239239"/>
    </source>
</evidence>
<organism evidence="6 7">
    <name type="scientific">Legionella pneumophila</name>
    <dbReference type="NCBI Taxonomy" id="446"/>
    <lineage>
        <taxon>Bacteria</taxon>
        <taxon>Pseudomonadati</taxon>
        <taxon>Pseudomonadota</taxon>
        <taxon>Gammaproteobacteria</taxon>
        <taxon>Legionellales</taxon>
        <taxon>Legionellaceae</taxon>
        <taxon>Legionella</taxon>
    </lineage>
</organism>
<dbReference type="OrthoDB" id="9812260at2"/>
<dbReference type="InterPro" id="IPR000160">
    <property type="entry name" value="GGDEF_dom"/>
</dbReference>
<feature type="domain" description="GGDEF" evidence="5">
    <location>
        <begin position="386"/>
        <end position="516"/>
    </location>
</feature>
<proteinExistence type="predicted"/>
<dbReference type="AlphaFoldDB" id="A0A2S6F1H0"/>
<dbReference type="PROSITE" id="PS50887">
    <property type="entry name" value="GGDEF"/>
    <property type="match status" value="1"/>
</dbReference>
<dbReference type="InterPro" id="IPR048516">
    <property type="entry name" value="DGCcoil"/>
</dbReference>
<evidence type="ECO:0000313" key="6">
    <source>
        <dbReference type="EMBL" id="PPK31289.1"/>
    </source>
</evidence>
<dbReference type="FunFam" id="3.30.70.270:FF:000001">
    <property type="entry name" value="Diguanylate cyclase domain protein"/>
    <property type="match status" value="1"/>
</dbReference>
<evidence type="ECO:0000256" key="2">
    <source>
        <dbReference type="ARBA" id="ARBA00012528"/>
    </source>
</evidence>
<comment type="cofactor">
    <cofactor evidence="1">
        <name>Mg(2+)</name>
        <dbReference type="ChEBI" id="CHEBI:18420"/>
    </cofactor>
</comment>
<evidence type="ECO:0000259" key="5">
    <source>
        <dbReference type="PROSITE" id="PS50887"/>
    </source>
</evidence>
<feature type="coiled-coil region" evidence="4">
    <location>
        <begin position="7"/>
        <end position="41"/>
    </location>
</feature>
<dbReference type="NCBIfam" id="TIGR00254">
    <property type="entry name" value="GGDEF"/>
    <property type="match status" value="1"/>
</dbReference>
<dbReference type="GO" id="GO:0052621">
    <property type="term" value="F:diguanylate cyclase activity"/>
    <property type="evidence" value="ECO:0007669"/>
    <property type="project" value="UniProtKB-EC"/>
</dbReference>
<evidence type="ECO:0000256" key="1">
    <source>
        <dbReference type="ARBA" id="ARBA00001946"/>
    </source>
</evidence>
<dbReference type="EMBL" id="PQWY01000010">
    <property type="protein sequence ID" value="PPK31289.1"/>
    <property type="molecule type" value="Genomic_DNA"/>
</dbReference>
<dbReference type="CDD" id="cd01949">
    <property type="entry name" value="GGDEF"/>
    <property type="match status" value="1"/>
</dbReference>
<dbReference type="Gene3D" id="3.30.70.270">
    <property type="match status" value="1"/>
</dbReference>
<dbReference type="EC" id="2.7.7.65" evidence="2"/>
<dbReference type="InterPro" id="IPR029787">
    <property type="entry name" value="Nucleotide_cyclase"/>
</dbReference>
<dbReference type="PANTHER" id="PTHR45138">
    <property type="entry name" value="REGULATORY COMPONENTS OF SENSORY TRANSDUCTION SYSTEM"/>
    <property type="match status" value="1"/>
</dbReference>
<feature type="coiled-coil region" evidence="4">
    <location>
        <begin position="321"/>
        <end position="348"/>
    </location>
</feature>
<reference evidence="6 7" key="1">
    <citation type="submission" date="2018-02" db="EMBL/GenBank/DDBJ databases">
        <title>Draft genome sequences of four Legionella pneumophila clinical strains isolated in Ontario.</title>
        <authorList>
            <person name="Fortuna A."/>
            <person name="Ramnarine R."/>
            <person name="Li A."/>
            <person name="Frantz C."/>
            <person name="Mallo G."/>
        </authorList>
    </citation>
    <scope>NUCLEOTIDE SEQUENCE [LARGE SCALE GENOMIC DNA]</scope>
    <source>
        <strain evidence="6 7">LG61</strain>
    </source>
</reference>
<dbReference type="Proteomes" id="UP000239239">
    <property type="component" value="Unassembled WGS sequence"/>
</dbReference>
<evidence type="ECO:0000256" key="4">
    <source>
        <dbReference type="SAM" id="Coils"/>
    </source>
</evidence>
<comment type="catalytic activity">
    <reaction evidence="3">
        <text>2 GTP = 3',3'-c-di-GMP + 2 diphosphate</text>
        <dbReference type="Rhea" id="RHEA:24898"/>
        <dbReference type="ChEBI" id="CHEBI:33019"/>
        <dbReference type="ChEBI" id="CHEBI:37565"/>
        <dbReference type="ChEBI" id="CHEBI:58805"/>
        <dbReference type="EC" id="2.7.7.65"/>
    </reaction>
</comment>
<dbReference type="SUPFAM" id="SSF55073">
    <property type="entry name" value="Nucleotide cyclase"/>
    <property type="match status" value="1"/>
</dbReference>
<gene>
    <name evidence="6" type="ORF">C3928_04440</name>
</gene>
<dbReference type="Pfam" id="PF00990">
    <property type="entry name" value="GGDEF"/>
    <property type="match status" value="1"/>
</dbReference>
<dbReference type="RefSeq" id="WP_061481414.1">
    <property type="nucleotide sequence ID" value="NZ_JADRPP010000003.1"/>
</dbReference>
<dbReference type="InterPro" id="IPR043128">
    <property type="entry name" value="Rev_trsase/Diguanyl_cyclase"/>
</dbReference>
<dbReference type="Pfam" id="PF20975">
    <property type="entry name" value="DGCcoil"/>
    <property type="match status" value="1"/>
</dbReference>
<evidence type="ECO:0000256" key="3">
    <source>
        <dbReference type="ARBA" id="ARBA00034247"/>
    </source>
</evidence>
<protein>
    <recommendedName>
        <fullName evidence="2">diguanylate cyclase</fullName>
        <ecNumber evidence="2">2.7.7.65</ecNumber>
    </recommendedName>
</protein>
<dbReference type="SMART" id="SM00267">
    <property type="entry name" value="GGDEF"/>
    <property type="match status" value="1"/>
</dbReference>
<dbReference type="InterPro" id="IPR050469">
    <property type="entry name" value="Diguanylate_Cyclase"/>
</dbReference>
<sequence length="516" mass="59638">MIDQELKKKIVNTISQYEHKCDKMQNQINTLRSVINQLIINPIGINYELDERLSQFRNYLDTEFEPAVIEKKVKRLAEMLSKMQKKKVENSRLVNGLIKQGVDSIGRIANKSQDKRAVTKLQKMLDTEMESHAILVHFNQVLTQCISSVIKELEELPQITKVDSPKKSFQYEISLKVNDSLQQLLNHLSIPQDLDSKRGSIKTNLEQALNDEELSSIIDSLTELVVEAFNVEQNRFKGFLQQLTNQLNDFELYLGAAGNTRRKASEDSRQLEFGIQDNLDQIKNHLDTSKTIEELSSKVSQNIKMIGDRLKEYRHNEEVREKEYAKQVLELQARLQESEQNAEEIKNLLSFQKYRINHDSLTGLPNRESYDEHILDSFHRWKRSSSVLSLAVCDIDHFKRINDNFGHLAGDKVLKKVAMIFKSSIRTVDFIARIGGEEFVFIFEQTNSKEALAILEKLRKLVEDCLFYYHDKKVDVTVSFGLTTVTEGDDIESLFMRADNAMYKAKNAGRNRIEVL</sequence>
<dbReference type="PANTHER" id="PTHR45138:SF9">
    <property type="entry name" value="DIGUANYLATE CYCLASE DGCM-RELATED"/>
    <property type="match status" value="1"/>
</dbReference>